<gene>
    <name evidence="2" type="ordered locus">Gobs_3143</name>
</gene>
<reference evidence="3" key="2">
    <citation type="submission" date="2010-01" db="EMBL/GenBank/DDBJ databases">
        <title>The complete genome of Geodermatophilus obscurus DSM 43160.</title>
        <authorList>
            <consortium name="US DOE Joint Genome Institute (JGI-PGF)"/>
            <person name="Lucas S."/>
            <person name="Copeland A."/>
            <person name="Lapidus A."/>
            <person name="Glavina del Rio T."/>
            <person name="Dalin E."/>
            <person name="Tice H."/>
            <person name="Bruce D."/>
            <person name="Goodwin L."/>
            <person name="Pitluck S."/>
            <person name="Kyrpides N."/>
            <person name="Mavromatis K."/>
            <person name="Ivanova N."/>
            <person name="Munk A.C."/>
            <person name="Brettin T."/>
            <person name="Detter J.C."/>
            <person name="Han C."/>
            <person name="Larimer F."/>
            <person name="Land M."/>
            <person name="Hauser L."/>
            <person name="Markowitz V."/>
            <person name="Cheng J.-F."/>
            <person name="Hugenholtz P."/>
            <person name="Woyke T."/>
            <person name="Wu D."/>
            <person name="Jando M."/>
            <person name="Schneider S."/>
            <person name="Klenk H.-P."/>
            <person name="Eisen J.A."/>
        </authorList>
    </citation>
    <scope>NUCLEOTIDE SEQUENCE [LARGE SCALE GENOMIC DNA]</scope>
    <source>
        <strain evidence="3">ATCC 25078 / DSM 43160 / JCM 3152 / KCC A-0152 / KCTC 9177 / NBRC 13315 / NRRL B-3577 / G-20</strain>
    </source>
</reference>
<feature type="compositionally biased region" description="Basic and acidic residues" evidence="1">
    <location>
        <begin position="87"/>
        <end position="99"/>
    </location>
</feature>
<feature type="region of interest" description="Disordered" evidence="1">
    <location>
        <begin position="33"/>
        <end position="115"/>
    </location>
</feature>
<evidence type="ECO:0000256" key="1">
    <source>
        <dbReference type="SAM" id="MobiDB-lite"/>
    </source>
</evidence>
<evidence type="ECO:0000313" key="2">
    <source>
        <dbReference type="EMBL" id="ADB75749.1"/>
    </source>
</evidence>
<accession>D2S9E9</accession>
<feature type="compositionally biased region" description="Basic residues" evidence="1">
    <location>
        <begin position="216"/>
        <end position="230"/>
    </location>
</feature>
<feature type="region of interest" description="Disordered" evidence="1">
    <location>
        <begin position="192"/>
        <end position="247"/>
    </location>
</feature>
<protein>
    <submittedName>
        <fullName evidence="2">Uncharacterized protein</fullName>
    </submittedName>
</protein>
<feature type="compositionally biased region" description="Basic and acidic residues" evidence="1">
    <location>
        <begin position="299"/>
        <end position="314"/>
    </location>
</feature>
<organism evidence="2 3">
    <name type="scientific">Geodermatophilus obscurus (strain ATCC 25078 / DSM 43160 / JCM 3152 / CCUG 61914 / KCC A-0152 / KCTC 9177 / NBRC 13315 / NRRL B-3577 / G-20)</name>
    <dbReference type="NCBI Taxonomy" id="526225"/>
    <lineage>
        <taxon>Bacteria</taxon>
        <taxon>Bacillati</taxon>
        <taxon>Actinomycetota</taxon>
        <taxon>Actinomycetes</taxon>
        <taxon>Geodermatophilales</taxon>
        <taxon>Geodermatophilaceae</taxon>
        <taxon>Geodermatophilus</taxon>
    </lineage>
</organism>
<proteinExistence type="predicted"/>
<reference evidence="2 3" key="1">
    <citation type="journal article" date="2010" name="Stand. Genomic Sci.">
        <title>Complete genome sequence of Geodermatophilus obscurus type strain (G-20).</title>
        <authorList>
            <person name="Ivanova N."/>
            <person name="Sikorski J."/>
            <person name="Jando M."/>
            <person name="Munk C."/>
            <person name="Lapidus A."/>
            <person name="Glavina Del Rio T."/>
            <person name="Copeland A."/>
            <person name="Tice H."/>
            <person name="Cheng J.-F."/>
            <person name="Lucas S."/>
            <person name="Chen F."/>
            <person name="Nolan M."/>
            <person name="Bruce D."/>
            <person name="Goodwin L."/>
            <person name="Pitluck S."/>
            <person name="Mavromatis K."/>
            <person name="Mikhailova N."/>
            <person name="Pati A."/>
            <person name="Chen A."/>
            <person name="Palaniappan K."/>
            <person name="Land M."/>
            <person name="Hauser L."/>
            <person name="Chang Y.-J."/>
            <person name="Jeffries C.D."/>
            <person name="Meincke L."/>
            <person name="Brettin T."/>
            <person name="Detter J.C."/>
            <person name="Detter J.C."/>
            <person name="Rohde M."/>
            <person name="Goeker M."/>
            <person name="Bristow J."/>
            <person name="Eisen J.A."/>
            <person name="Markowitz V."/>
            <person name="Hugenholtz P."/>
            <person name="Kyrpides N.C."/>
            <person name="Klenk H.-P."/>
        </authorList>
    </citation>
    <scope>NUCLEOTIDE SEQUENCE [LARGE SCALE GENOMIC DNA]</scope>
    <source>
        <strain evidence="3">ATCC 25078 / DSM 43160 / JCM 3152 / KCC A-0152 / KCTC 9177 / NBRC 13315 / NRRL B-3577 / G-20</strain>
    </source>
</reference>
<dbReference type="KEGG" id="gob:Gobs_3143"/>
<dbReference type="HOGENOM" id="CLU_815752_0_0_11"/>
<evidence type="ECO:0000313" key="3">
    <source>
        <dbReference type="Proteomes" id="UP000001382"/>
    </source>
</evidence>
<keyword evidence="3" id="KW-1185">Reference proteome</keyword>
<feature type="compositionally biased region" description="Polar residues" evidence="1">
    <location>
        <begin position="315"/>
        <end position="326"/>
    </location>
</feature>
<sequence length="340" mass="37020">MDHVVANTATQFDGPCGSARGELQLRGRFLHEAGAGRSPLPEPGSVETREPVGLPRPASPVRRDRRPHLGVARGRVQPSLGVNGLRPRSETGAEPDSFRRRPTHLLPGPSHQPSETVTVTASLVTSVHVSVKGPADALCPSVQVMGWSSTRRVARPSRTSSNVIVVPRTWTRDPVPASVTEHELSEQEAMLRAPASASVPGEPGRARGAGRDARARRTARIGRGRARHEHQRRDEGVRTELGGPGHPHEGITGDQEMHGYLQDLTGTSTVSTERHPLGNSVRLIALIVTRRACHFGPFRRDPEKVRETPQRRQSDQTGYVGSTFVTGAQPPLVGRPWRRR</sequence>
<feature type="region of interest" description="Disordered" evidence="1">
    <location>
        <begin position="299"/>
        <end position="340"/>
    </location>
</feature>
<dbReference type="AlphaFoldDB" id="D2S9E9"/>
<name>D2S9E9_GEOOG</name>
<dbReference type="Proteomes" id="UP000001382">
    <property type="component" value="Chromosome"/>
</dbReference>
<dbReference type="EMBL" id="CP001867">
    <property type="protein sequence ID" value="ADB75749.1"/>
    <property type="molecule type" value="Genomic_DNA"/>
</dbReference>